<dbReference type="Proteomes" id="UP000018050">
    <property type="component" value="Unassembled WGS sequence"/>
</dbReference>
<proteinExistence type="predicted"/>
<feature type="region of interest" description="Disordered" evidence="1">
    <location>
        <begin position="362"/>
        <end position="387"/>
    </location>
</feature>
<accession>U6GB35</accession>
<dbReference type="EMBL" id="HG670450">
    <property type="protein sequence ID" value="CDI76737.1"/>
    <property type="molecule type" value="Genomic_DNA"/>
</dbReference>
<dbReference type="Pfam" id="PF00903">
    <property type="entry name" value="Glyoxalase"/>
    <property type="match status" value="1"/>
</dbReference>
<dbReference type="VEuPathDB" id="ToxoDB:EAH_00003860"/>
<reference evidence="3" key="2">
    <citation type="submission" date="2013-10" db="EMBL/GenBank/DDBJ databases">
        <authorList>
            <person name="Aslett M."/>
        </authorList>
    </citation>
    <scope>NUCLEOTIDE SEQUENCE</scope>
    <source>
        <strain evidence="3">Houghton</strain>
    </source>
</reference>
<organism evidence="3 4">
    <name type="scientific">Eimeria acervulina</name>
    <name type="common">Coccidian parasite</name>
    <dbReference type="NCBI Taxonomy" id="5801"/>
    <lineage>
        <taxon>Eukaryota</taxon>
        <taxon>Sar</taxon>
        <taxon>Alveolata</taxon>
        <taxon>Apicomplexa</taxon>
        <taxon>Conoidasida</taxon>
        <taxon>Coccidia</taxon>
        <taxon>Eucoccidiorida</taxon>
        <taxon>Eimeriorina</taxon>
        <taxon>Eimeriidae</taxon>
        <taxon>Eimeria</taxon>
    </lineage>
</organism>
<dbReference type="AlphaFoldDB" id="U6GB35"/>
<keyword evidence="4" id="KW-1185">Reference proteome</keyword>
<dbReference type="RefSeq" id="XP_013252802.1">
    <property type="nucleotide sequence ID" value="XM_013397348.1"/>
</dbReference>
<reference evidence="3" key="1">
    <citation type="submission" date="2013-10" db="EMBL/GenBank/DDBJ databases">
        <title>Genomic analysis of the causative agents of coccidiosis in chickens.</title>
        <authorList>
            <person name="Reid A.J."/>
            <person name="Blake D."/>
            <person name="Billington K."/>
            <person name="Browne H."/>
            <person name="Dunn M."/>
            <person name="Hung S."/>
            <person name="Kawahara F."/>
            <person name="Miranda-Saavedra D."/>
            <person name="Mourier T."/>
            <person name="Nagra H."/>
            <person name="Otto T.D."/>
            <person name="Rawlings N."/>
            <person name="Sanchez A."/>
            <person name="Sanders M."/>
            <person name="Subramaniam C."/>
            <person name="Tay Y."/>
            <person name="Dear P."/>
            <person name="Doerig C."/>
            <person name="Gruber A."/>
            <person name="Parkinson J."/>
            <person name="Shirley M."/>
            <person name="Wan K.L."/>
            <person name="Berriman M."/>
            <person name="Tomley F."/>
            <person name="Pain A."/>
        </authorList>
    </citation>
    <scope>NUCLEOTIDE SEQUENCE</scope>
    <source>
        <strain evidence="3">Houghton</strain>
    </source>
</reference>
<feature type="domain" description="VOC" evidence="2">
    <location>
        <begin position="440"/>
        <end position="582"/>
    </location>
</feature>
<gene>
    <name evidence="3" type="ORF">EAH_00003860</name>
</gene>
<dbReference type="Gene3D" id="3.10.180.10">
    <property type="entry name" value="2,3-Dihydroxybiphenyl 1,2-Dioxygenase, domain 1"/>
    <property type="match status" value="1"/>
</dbReference>
<evidence type="ECO:0000313" key="4">
    <source>
        <dbReference type="Proteomes" id="UP000018050"/>
    </source>
</evidence>
<dbReference type="InterPro" id="IPR037523">
    <property type="entry name" value="VOC_core"/>
</dbReference>
<name>U6GB35_EIMAC</name>
<evidence type="ECO:0000259" key="2">
    <source>
        <dbReference type="PROSITE" id="PS51819"/>
    </source>
</evidence>
<protein>
    <submittedName>
        <fullName evidence="3">Glyoxalase, putative</fullName>
    </submittedName>
</protein>
<evidence type="ECO:0000313" key="3">
    <source>
        <dbReference type="EMBL" id="CDI76737.1"/>
    </source>
</evidence>
<dbReference type="GeneID" id="25268456"/>
<dbReference type="InterPro" id="IPR004360">
    <property type="entry name" value="Glyas_Fos-R_dOase_dom"/>
</dbReference>
<dbReference type="OMA" id="MSEYKMA"/>
<sequence>MEKLPTIILPEGDVVSPSPRAAGSLGCLEKVHTNSRSSLLRLGGIRFRCSRPQQLVDEFYVKRLGMQELVLSSAVGTKIGSVGGLEFCLALPPRQQLHQLLQQLSVRSQQRRSSPSSSRTDLGATGEGEEVGVNSSGKFSLLGREALNPNGATSRRSSFGSWRSARINSLTSALPSSPNRFAAFEFFSPTEVEGAVAEATDATTNPTTANSTFKLHAHECLAKPKSWLRHAGGQFVLEFVPVQKAGGKYKAYEHHDSDAFSHLSFTVCDVDTMAVDLSQHMVRVEPAGQFLDVAYASGFTDPQNFRGRLLQFMSEYKMASLKAHMNDESRTASSCSFDHLRQSPARAHDSGESKRFARGAVETFGGLGGGTGERRRSPSPSAPSRFCSMSVRESGTASLFSSEREGCLPAPTPEEVQAVELSHNSSTLRFDTLPLLRLPVLHHIEIAATNLEDTLKFYEDVLGMTLIDKKTAAGFGFTLYFLALESPTNASLHYWLWVQRFSSICIKVHTDGTQVAPYEDLEPSECGFLGISFLCAESKEETLLRRIKSKNVNIGFVDDAVYGQKVLLLRDPQNIPIRIAFTN</sequence>
<feature type="region of interest" description="Disordered" evidence="1">
    <location>
        <begin position="106"/>
        <end position="135"/>
    </location>
</feature>
<evidence type="ECO:0000256" key="1">
    <source>
        <dbReference type="SAM" id="MobiDB-lite"/>
    </source>
</evidence>
<dbReference type="SUPFAM" id="SSF54593">
    <property type="entry name" value="Glyoxalase/Bleomycin resistance protein/Dihydroxybiphenyl dioxygenase"/>
    <property type="match status" value="1"/>
</dbReference>
<dbReference type="InterPro" id="IPR029068">
    <property type="entry name" value="Glyas_Bleomycin-R_OHBP_Dase"/>
</dbReference>
<dbReference type="OrthoDB" id="16820at2759"/>
<dbReference type="PROSITE" id="PS51819">
    <property type="entry name" value="VOC"/>
    <property type="match status" value="1"/>
</dbReference>
<feature type="compositionally biased region" description="Low complexity" evidence="1">
    <location>
        <begin position="106"/>
        <end position="119"/>
    </location>
</feature>